<protein>
    <recommendedName>
        <fullName evidence="5">MYND-type domain-containing protein</fullName>
    </recommendedName>
</protein>
<evidence type="ECO:0000256" key="3">
    <source>
        <dbReference type="ARBA" id="ARBA00022833"/>
    </source>
</evidence>
<comment type="caution">
    <text evidence="6">The sequence shown here is derived from an EMBL/GenBank/DDBJ whole genome shotgun (WGS) entry which is preliminary data.</text>
</comment>
<evidence type="ECO:0000256" key="2">
    <source>
        <dbReference type="ARBA" id="ARBA00022771"/>
    </source>
</evidence>
<dbReference type="Pfam" id="PF01753">
    <property type="entry name" value="zf-MYND"/>
    <property type="match status" value="1"/>
</dbReference>
<dbReference type="OrthoDB" id="2931494at2759"/>
<dbReference type="AlphaFoldDB" id="A0A8H6XDW9"/>
<keyword evidence="7" id="KW-1185">Reference proteome</keyword>
<reference evidence="6" key="1">
    <citation type="submission" date="2020-05" db="EMBL/GenBank/DDBJ databases">
        <title>Mycena genomes resolve the evolution of fungal bioluminescence.</title>
        <authorList>
            <person name="Tsai I.J."/>
        </authorList>
    </citation>
    <scope>NUCLEOTIDE SEQUENCE</scope>
    <source>
        <strain evidence="6">160909Yilan</strain>
    </source>
</reference>
<dbReference type="EMBL" id="JACAZH010000032">
    <property type="protein sequence ID" value="KAF7338746.1"/>
    <property type="molecule type" value="Genomic_DNA"/>
</dbReference>
<keyword evidence="2 4" id="KW-0863">Zinc-finger</keyword>
<dbReference type="GO" id="GO:0008270">
    <property type="term" value="F:zinc ion binding"/>
    <property type="evidence" value="ECO:0007669"/>
    <property type="project" value="UniProtKB-KW"/>
</dbReference>
<dbReference type="Proteomes" id="UP000623467">
    <property type="component" value="Unassembled WGS sequence"/>
</dbReference>
<keyword evidence="1" id="KW-0479">Metal-binding</keyword>
<accession>A0A8H6XDW9</accession>
<organism evidence="6 7">
    <name type="scientific">Mycena sanguinolenta</name>
    <dbReference type="NCBI Taxonomy" id="230812"/>
    <lineage>
        <taxon>Eukaryota</taxon>
        <taxon>Fungi</taxon>
        <taxon>Dikarya</taxon>
        <taxon>Basidiomycota</taxon>
        <taxon>Agaricomycotina</taxon>
        <taxon>Agaricomycetes</taxon>
        <taxon>Agaricomycetidae</taxon>
        <taxon>Agaricales</taxon>
        <taxon>Marasmiineae</taxon>
        <taxon>Mycenaceae</taxon>
        <taxon>Mycena</taxon>
    </lineage>
</organism>
<name>A0A8H6XDW9_9AGAR</name>
<dbReference type="PROSITE" id="PS01360">
    <property type="entry name" value="ZF_MYND_1"/>
    <property type="match status" value="1"/>
</dbReference>
<proteinExistence type="predicted"/>
<evidence type="ECO:0000313" key="7">
    <source>
        <dbReference type="Proteomes" id="UP000623467"/>
    </source>
</evidence>
<evidence type="ECO:0000256" key="4">
    <source>
        <dbReference type="PROSITE-ProRule" id="PRU00134"/>
    </source>
</evidence>
<dbReference type="InterPro" id="IPR002893">
    <property type="entry name" value="Znf_MYND"/>
</dbReference>
<dbReference type="SUPFAM" id="SSF144232">
    <property type="entry name" value="HIT/MYND zinc finger-like"/>
    <property type="match status" value="1"/>
</dbReference>
<dbReference type="PROSITE" id="PS50865">
    <property type="entry name" value="ZF_MYND_2"/>
    <property type="match status" value="1"/>
</dbReference>
<gene>
    <name evidence="6" type="ORF">MSAN_02197000</name>
</gene>
<evidence type="ECO:0000313" key="6">
    <source>
        <dbReference type="EMBL" id="KAF7338746.1"/>
    </source>
</evidence>
<dbReference type="Gene3D" id="6.10.140.2220">
    <property type="match status" value="1"/>
</dbReference>
<sequence length="535" mass="61451">MDEPRASREPRAHLDGVNIRKDFSLPALSSVRADAVRSREMRKRPEELENVTLMFPAGGSANKESLPKHLRLELIFGAEVPSLFRFSFYAHVDDMPEDIMDDCIWALSTFIRIMEECSETVLRATGNVQENEDCHIVKYYTLLNARWKIVFHLLDRNRPEEAVPFAKAIAEEACSHGDEGWLRNPTPFFLYGETLVLTRRDDDEAVRMLRRALFGLESGNGTANQSHNASPILELIQTRTWLARALRNIHFDNEAETHEKWLIGWFRKNPHLIMDRDLRRLLFLAGPVLEGLGGETWFETRKKTTKTAERSVKACRTCRAREPLVTLLRCTKCKYIYYCSKECQRADWKHHKVLCWETVADLEKIEHLRLTDPDSAKLAEDWALWSKQSRFDPLVHALGLHRDPTRGHTYIVFQVVEYVPTATKLKNKFPVVSCGVFRIKDVLHDIELIMGLNRGEGQEYVESLFSESAGRPARVPYIYLSFGDGISPRLGCGSVTEDSVLSVPYDPEWRKRFNAGAPPRPMVLKSGVKDVEHIF</sequence>
<feature type="domain" description="MYND-type" evidence="5">
    <location>
        <begin position="315"/>
        <end position="355"/>
    </location>
</feature>
<evidence type="ECO:0000256" key="1">
    <source>
        <dbReference type="ARBA" id="ARBA00022723"/>
    </source>
</evidence>
<keyword evidence="3" id="KW-0862">Zinc</keyword>
<evidence type="ECO:0000259" key="5">
    <source>
        <dbReference type="PROSITE" id="PS50865"/>
    </source>
</evidence>